<dbReference type="Proteomes" id="UP000240653">
    <property type="component" value="Unassembled WGS sequence"/>
</dbReference>
<protein>
    <submittedName>
        <fullName evidence="1">Uncharacterized protein</fullName>
    </submittedName>
</protein>
<sequence>MRDERLKSQPLGVFVVDEPNEDRNFRTKVGASWPHEDGKGFNLVLPPGIAVSGRVVIREKKPDDAQD</sequence>
<dbReference type="EMBL" id="PXYL01000019">
    <property type="protein sequence ID" value="PSJ56259.1"/>
    <property type="molecule type" value="Genomic_DNA"/>
</dbReference>
<name>A0A2P7S1C8_9HYPH</name>
<organism evidence="1 2">
    <name type="scientific">Pseudaminobacter soli</name>
    <name type="common">ex Li et al. 2025</name>
    <dbReference type="NCBI Taxonomy" id="1295366"/>
    <lineage>
        <taxon>Bacteria</taxon>
        <taxon>Pseudomonadati</taxon>
        <taxon>Pseudomonadota</taxon>
        <taxon>Alphaproteobacteria</taxon>
        <taxon>Hyphomicrobiales</taxon>
        <taxon>Phyllobacteriaceae</taxon>
        <taxon>Pseudaminobacter</taxon>
    </lineage>
</organism>
<gene>
    <name evidence="1" type="ORF">C7I85_25145</name>
</gene>
<comment type="caution">
    <text evidence="1">The sequence shown here is derived from an EMBL/GenBank/DDBJ whole genome shotgun (WGS) entry which is preliminary data.</text>
</comment>
<accession>A0A2P7S1C8</accession>
<dbReference type="AlphaFoldDB" id="A0A2P7S1C8"/>
<dbReference type="OrthoDB" id="7652274at2"/>
<reference evidence="1 2" key="1">
    <citation type="submission" date="2018-03" db="EMBL/GenBank/DDBJ databases">
        <title>The draft genome of Mesorhizobium soli JCM 19897.</title>
        <authorList>
            <person name="Li L."/>
            <person name="Liu L."/>
            <person name="Liang L."/>
            <person name="Wang T."/>
            <person name="Zhang X."/>
        </authorList>
    </citation>
    <scope>NUCLEOTIDE SEQUENCE [LARGE SCALE GENOMIC DNA]</scope>
    <source>
        <strain evidence="1 2">JCM 19897</strain>
    </source>
</reference>
<evidence type="ECO:0000313" key="2">
    <source>
        <dbReference type="Proteomes" id="UP000240653"/>
    </source>
</evidence>
<evidence type="ECO:0000313" key="1">
    <source>
        <dbReference type="EMBL" id="PSJ56259.1"/>
    </source>
</evidence>
<keyword evidence="2" id="KW-1185">Reference proteome</keyword>
<proteinExistence type="predicted"/>